<evidence type="ECO:0000313" key="2">
    <source>
        <dbReference type="EMBL" id="ETO61448.1"/>
    </source>
</evidence>
<keyword evidence="1" id="KW-0472">Membrane</keyword>
<feature type="transmembrane region" description="Helical" evidence="1">
    <location>
        <begin position="54"/>
        <end position="74"/>
    </location>
</feature>
<dbReference type="Proteomes" id="UP000028582">
    <property type="component" value="Unassembled WGS sequence"/>
</dbReference>
<evidence type="ECO:0000256" key="1">
    <source>
        <dbReference type="SAM" id="Phobius"/>
    </source>
</evidence>
<keyword evidence="1" id="KW-0812">Transmembrane</keyword>
<organism evidence="2 3">
    <name type="scientific">Phytophthora nicotianae P1976</name>
    <dbReference type="NCBI Taxonomy" id="1317066"/>
    <lineage>
        <taxon>Eukaryota</taxon>
        <taxon>Sar</taxon>
        <taxon>Stramenopiles</taxon>
        <taxon>Oomycota</taxon>
        <taxon>Peronosporomycetes</taxon>
        <taxon>Peronosporales</taxon>
        <taxon>Peronosporaceae</taxon>
        <taxon>Phytophthora</taxon>
    </lineage>
</organism>
<dbReference type="EMBL" id="ANJA01003777">
    <property type="protein sequence ID" value="ETO61448.1"/>
    <property type="molecule type" value="Genomic_DNA"/>
</dbReference>
<keyword evidence="1" id="KW-1133">Transmembrane helix</keyword>
<protein>
    <submittedName>
        <fullName evidence="2">Uncharacterized protein</fullName>
    </submittedName>
</protein>
<sequence length="76" mass="8907">MDKILKRIEDGEMFRDTHTSVENNFTSSDAVPRYHWFAIIITNQSCYPVPPTQIQYWLACSVGTTIGFTPFVYYMY</sequence>
<accession>A0A080Z487</accession>
<evidence type="ECO:0000313" key="3">
    <source>
        <dbReference type="Proteomes" id="UP000028582"/>
    </source>
</evidence>
<comment type="caution">
    <text evidence="2">The sequence shown here is derived from an EMBL/GenBank/DDBJ whole genome shotgun (WGS) entry which is preliminary data.</text>
</comment>
<reference evidence="2 3" key="1">
    <citation type="submission" date="2013-11" db="EMBL/GenBank/DDBJ databases">
        <title>The Genome Sequence of Phytophthora parasitica P1976.</title>
        <authorList>
            <consortium name="The Broad Institute Genomics Platform"/>
            <person name="Russ C."/>
            <person name="Tyler B."/>
            <person name="Panabieres F."/>
            <person name="Shan W."/>
            <person name="Tripathy S."/>
            <person name="Grunwald N."/>
            <person name="Machado M."/>
            <person name="Johnson C.S."/>
            <person name="Walker B."/>
            <person name="Young S."/>
            <person name="Zeng Q."/>
            <person name="Gargeya S."/>
            <person name="Fitzgerald M."/>
            <person name="Haas B."/>
            <person name="Abouelleil A."/>
            <person name="Allen A.W."/>
            <person name="Alvarado L."/>
            <person name="Arachchi H.M."/>
            <person name="Berlin A.M."/>
            <person name="Chapman S.B."/>
            <person name="Gainer-Dewar J."/>
            <person name="Goldberg J."/>
            <person name="Griggs A."/>
            <person name="Gujja S."/>
            <person name="Hansen M."/>
            <person name="Howarth C."/>
            <person name="Imamovic A."/>
            <person name="Ireland A."/>
            <person name="Larimer J."/>
            <person name="McCowan C."/>
            <person name="Murphy C."/>
            <person name="Pearson M."/>
            <person name="Poon T.W."/>
            <person name="Priest M."/>
            <person name="Roberts A."/>
            <person name="Saif S."/>
            <person name="Shea T."/>
            <person name="Sisk P."/>
            <person name="Sykes S."/>
            <person name="Wortman J."/>
            <person name="Nusbaum C."/>
            <person name="Birren B."/>
        </authorList>
    </citation>
    <scope>NUCLEOTIDE SEQUENCE [LARGE SCALE GENOMIC DNA]</scope>
    <source>
        <strain evidence="2 3">P1976</strain>
    </source>
</reference>
<name>A0A080Z487_PHYNI</name>
<gene>
    <name evidence="2" type="ORF">F444_20546</name>
</gene>
<proteinExistence type="predicted"/>
<dbReference type="AlphaFoldDB" id="A0A080Z487"/>